<dbReference type="InterPro" id="IPR020806">
    <property type="entry name" value="PKS_PP-bd"/>
</dbReference>
<keyword evidence="1" id="KW-0596">Phosphopantetheine</keyword>
<dbReference type="EMBL" id="JAGPXE010000011">
    <property type="protein sequence ID" value="MBQ0927088.1"/>
    <property type="molecule type" value="Genomic_DNA"/>
</dbReference>
<keyword evidence="3" id="KW-0808">Transferase</keyword>
<evidence type="ECO:0000313" key="5">
    <source>
        <dbReference type="EMBL" id="MBQ0927088.1"/>
    </source>
</evidence>
<sequence>MEPGLALLALERAITAGNSRIAVVDADWPRFAGHLADDPRARPLARVLSGIAGVRQAAPGAANPHDAEEFGKRLRSLPPAEREAELLRVVRTHAAVVLGHDTAEAISPERGFVDMGFDSLTATRLRNRLATATGLHVSAATVFSHPTPNALTERLLEMYATPQARPRPALRPRSRS</sequence>
<dbReference type="PANTHER" id="PTHR43775">
    <property type="entry name" value="FATTY ACID SYNTHASE"/>
    <property type="match status" value="1"/>
</dbReference>
<protein>
    <recommendedName>
        <fullName evidence="4">Carrier domain-containing protein</fullName>
    </recommendedName>
</protein>
<name>A0ABS5DLB5_9PSEU</name>
<accession>A0ABS5DLB5</accession>
<dbReference type="InterPro" id="IPR036736">
    <property type="entry name" value="ACP-like_sf"/>
</dbReference>
<dbReference type="SMART" id="SM00823">
    <property type="entry name" value="PKS_PP"/>
    <property type="match status" value="1"/>
</dbReference>
<evidence type="ECO:0000313" key="6">
    <source>
        <dbReference type="Proteomes" id="UP000674084"/>
    </source>
</evidence>
<keyword evidence="6" id="KW-1185">Reference proteome</keyword>
<evidence type="ECO:0000256" key="2">
    <source>
        <dbReference type="ARBA" id="ARBA00022553"/>
    </source>
</evidence>
<dbReference type="Proteomes" id="UP000674084">
    <property type="component" value="Unassembled WGS sequence"/>
</dbReference>
<evidence type="ECO:0000259" key="4">
    <source>
        <dbReference type="PROSITE" id="PS50075"/>
    </source>
</evidence>
<dbReference type="PROSITE" id="PS00012">
    <property type="entry name" value="PHOSPHOPANTETHEINE"/>
    <property type="match status" value="1"/>
</dbReference>
<dbReference type="PANTHER" id="PTHR43775:SF51">
    <property type="entry name" value="INACTIVE PHENOLPHTHIOCEROL SYNTHESIS POLYKETIDE SYNTHASE TYPE I PKS1-RELATED"/>
    <property type="match status" value="1"/>
</dbReference>
<comment type="caution">
    <text evidence="5">The sequence shown here is derived from an EMBL/GenBank/DDBJ whole genome shotgun (WGS) entry which is preliminary data.</text>
</comment>
<organism evidence="5 6">
    <name type="scientific">Saccharopolyspora endophytica</name>
    <dbReference type="NCBI Taxonomy" id="543886"/>
    <lineage>
        <taxon>Bacteria</taxon>
        <taxon>Bacillati</taxon>
        <taxon>Actinomycetota</taxon>
        <taxon>Actinomycetes</taxon>
        <taxon>Pseudonocardiales</taxon>
        <taxon>Pseudonocardiaceae</taxon>
        <taxon>Saccharopolyspora</taxon>
    </lineage>
</organism>
<reference evidence="5 6" key="1">
    <citation type="submission" date="2021-04" db="EMBL/GenBank/DDBJ databases">
        <title>Whole-genome sequencing of Saccharopolyspora endophytica KCTC 19397.</title>
        <authorList>
            <person name="Ay H."/>
            <person name="Saygin H."/>
            <person name="Sahin N."/>
        </authorList>
    </citation>
    <scope>NUCLEOTIDE SEQUENCE [LARGE SCALE GENOMIC DNA]</scope>
    <source>
        <strain evidence="5 6">KCTC 19397</strain>
    </source>
</reference>
<evidence type="ECO:0000256" key="3">
    <source>
        <dbReference type="ARBA" id="ARBA00022679"/>
    </source>
</evidence>
<dbReference type="InterPro" id="IPR050091">
    <property type="entry name" value="PKS_NRPS_Biosynth_Enz"/>
</dbReference>
<feature type="domain" description="Carrier" evidence="4">
    <location>
        <begin position="84"/>
        <end position="159"/>
    </location>
</feature>
<dbReference type="PROSITE" id="PS50075">
    <property type="entry name" value="CARRIER"/>
    <property type="match status" value="1"/>
</dbReference>
<dbReference type="SUPFAM" id="SSF47336">
    <property type="entry name" value="ACP-like"/>
    <property type="match status" value="1"/>
</dbReference>
<dbReference type="InterPro" id="IPR006162">
    <property type="entry name" value="Ppantetheine_attach_site"/>
</dbReference>
<dbReference type="Pfam" id="PF00550">
    <property type="entry name" value="PP-binding"/>
    <property type="match status" value="1"/>
</dbReference>
<dbReference type="Gene3D" id="1.10.1200.10">
    <property type="entry name" value="ACP-like"/>
    <property type="match status" value="1"/>
</dbReference>
<dbReference type="InterPro" id="IPR009081">
    <property type="entry name" value="PP-bd_ACP"/>
</dbReference>
<proteinExistence type="predicted"/>
<keyword evidence="2" id="KW-0597">Phosphoprotein</keyword>
<evidence type="ECO:0000256" key="1">
    <source>
        <dbReference type="ARBA" id="ARBA00022450"/>
    </source>
</evidence>
<gene>
    <name evidence="5" type="ORF">KBO27_24340</name>
</gene>